<protein>
    <submittedName>
        <fullName evidence="1">Uncharacterized protein</fullName>
    </submittedName>
</protein>
<dbReference type="EMBL" id="JANQBD010000028">
    <property type="protein sequence ID" value="MCR8635533.1"/>
    <property type="molecule type" value="Genomic_DNA"/>
</dbReference>
<dbReference type="RefSeq" id="WP_258217079.1">
    <property type="nucleotide sequence ID" value="NZ_JANQBD010000028.1"/>
</dbReference>
<organism evidence="1 2">
    <name type="scientific">Paenibacillus radicis</name>
    <name type="common">ex Xue et al. 2023</name>
    <dbReference type="NCBI Taxonomy" id="2972489"/>
    <lineage>
        <taxon>Bacteria</taxon>
        <taxon>Bacillati</taxon>
        <taxon>Bacillota</taxon>
        <taxon>Bacilli</taxon>
        <taxon>Bacillales</taxon>
        <taxon>Paenibacillaceae</taxon>
        <taxon>Paenibacillus</taxon>
    </lineage>
</organism>
<evidence type="ECO:0000313" key="1">
    <source>
        <dbReference type="EMBL" id="MCR8635533.1"/>
    </source>
</evidence>
<comment type="caution">
    <text evidence="1">The sequence shown here is derived from an EMBL/GenBank/DDBJ whole genome shotgun (WGS) entry which is preliminary data.</text>
</comment>
<accession>A0ABT1YT97</accession>
<reference evidence="1 2" key="1">
    <citation type="submission" date="2022-08" db="EMBL/GenBank/DDBJ databases">
        <title>Paenibacillus endoradicis sp. nov., Paenibacillus radicibacter sp. nov and Paenibacillus pararadicis sp. nov., three cold-adapted plant growth-promoting bacteria isolated from root of Larix gmelinii in Great Khingan.</title>
        <authorList>
            <person name="Xue H."/>
        </authorList>
    </citation>
    <scope>NUCLEOTIDE SEQUENCE [LARGE SCALE GENOMIC DNA]</scope>
    <source>
        <strain evidence="1 2">N5-1-1-5</strain>
    </source>
</reference>
<dbReference type="Proteomes" id="UP001300012">
    <property type="component" value="Unassembled WGS sequence"/>
</dbReference>
<proteinExistence type="predicted"/>
<keyword evidence="2" id="KW-1185">Reference proteome</keyword>
<sequence length="67" mass="7306">MNVSNCRGCGKLHMQAVDTMCADCLKSHIADARAVRAFIQANPGANVMDLVKQTGFSLKKVNELINR</sequence>
<gene>
    <name evidence="1" type="ORF">NV381_30440</name>
</gene>
<evidence type="ECO:0000313" key="2">
    <source>
        <dbReference type="Proteomes" id="UP001300012"/>
    </source>
</evidence>
<name>A0ABT1YT97_9BACL</name>